<dbReference type="RefSeq" id="WP_152765600.1">
    <property type="nucleotide sequence ID" value="NZ_WHLY01000002.1"/>
</dbReference>
<evidence type="ECO:0000256" key="3">
    <source>
        <dbReference type="ARBA" id="ARBA00023004"/>
    </source>
</evidence>
<dbReference type="Gene3D" id="2.120.10.30">
    <property type="entry name" value="TolB, C-terminal domain"/>
    <property type="match status" value="1"/>
</dbReference>
<dbReference type="AlphaFoldDB" id="A0A7C9BM61"/>
<dbReference type="InterPro" id="IPR011042">
    <property type="entry name" value="6-blade_b-propeller_TolB-like"/>
</dbReference>
<proteinExistence type="predicted"/>
<keyword evidence="7" id="KW-1185">Reference proteome</keyword>
<dbReference type="NCBIfam" id="TIGR02603">
    <property type="entry name" value="CxxCH_TIGR02603"/>
    <property type="match status" value="1"/>
</dbReference>
<dbReference type="InterPro" id="IPR036909">
    <property type="entry name" value="Cyt_c-like_dom_sf"/>
</dbReference>
<accession>A0A7C9BM61</accession>
<dbReference type="SUPFAM" id="SSF48371">
    <property type="entry name" value="ARM repeat"/>
    <property type="match status" value="1"/>
</dbReference>
<dbReference type="PANTHER" id="PTHR33546">
    <property type="entry name" value="LARGE, MULTIFUNCTIONAL SECRETED PROTEIN-RELATED"/>
    <property type="match status" value="1"/>
</dbReference>
<evidence type="ECO:0000313" key="7">
    <source>
        <dbReference type="Proteomes" id="UP000479293"/>
    </source>
</evidence>
<dbReference type="InterPro" id="IPR011989">
    <property type="entry name" value="ARM-like"/>
</dbReference>
<dbReference type="GO" id="GO:0020037">
    <property type="term" value="F:heme binding"/>
    <property type="evidence" value="ECO:0007669"/>
    <property type="project" value="InterPro"/>
</dbReference>
<dbReference type="GO" id="GO:0009055">
    <property type="term" value="F:electron transfer activity"/>
    <property type="evidence" value="ECO:0007669"/>
    <property type="project" value="InterPro"/>
</dbReference>
<evidence type="ECO:0000256" key="2">
    <source>
        <dbReference type="ARBA" id="ARBA00022723"/>
    </source>
</evidence>
<dbReference type="InterPro" id="IPR055557">
    <property type="entry name" value="DUF7133"/>
</dbReference>
<dbReference type="GO" id="GO:0046872">
    <property type="term" value="F:metal ion binding"/>
    <property type="evidence" value="ECO:0007669"/>
    <property type="project" value="UniProtKB-KW"/>
</dbReference>
<keyword evidence="2 4" id="KW-0479">Metal-binding</keyword>
<dbReference type="Gene3D" id="1.10.760.10">
    <property type="entry name" value="Cytochrome c-like domain"/>
    <property type="match status" value="1"/>
</dbReference>
<dbReference type="EMBL" id="WHLY01000002">
    <property type="protein sequence ID" value="MPR37077.1"/>
    <property type="molecule type" value="Genomic_DNA"/>
</dbReference>
<evidence type="ECO:0000256" key="1">
    <source>
        <dbReference type="ARBA" id="ARBA00022617"/>
    </source>
</evidence>
<dbReference type="Proteomes" id="UP000479293">
    <property type="component" value="Unassembled WGS sequence"/>
</dbReference>
<comment type="caution">
    <text evidence="6">The sequence shown here is derived from an EMBL/GenBank/DDBJ whole genome shotgun (WGS) entry which is preliminary data.</text>
</comment>
<evidence type="ECO:0000259" key="5">
    <source>
        <dbReference type="PROSITE" id="PS51007"/>
    </source>
</evidence>
<protein>
    <submittedName>
        <fullName evidence="6">C-type cytochrome</fullName>
    </submittedName>
</protein>
<keyword evidence="1 4" id="KW-0349">Heme</keyword>
<dbReference type="PROSITE" id="PS51007">
    <property type="entry name" value="CYTC"/>
    <property type="match status" value="1"/>
</dbReference>
<dbReference type="InterPro" id="IPR009056">
    <property type="entry name" value="Cyt_c-like_dom"/>
</dbReference>
<evidence type="ECO:0000313" key="6">
    <source>
        <dbReference type="EMBL" id="MPR37077.1"/>
    </source>
</evidence>
<dbReference type="InterPro" id="IPR016024">
    <property type="entry name" value="ARM-type_fold"/>
</dbReference>
<dbReference type="SUPFAM" id="SSF46626">
    <property type="entry name" value="Cytochrome c"/>
    <property type="match status" value="1"/>
</dbReference>
<sequence length="842" mass="92659">MSHVLVRGPGDWIHFSQGALNKGLVSSLTGGGTLKLDYSKIARFSLDAKKLELVNAGLNNIWGFQLRGNGQWYGSEANDLGYSVVPLEPGSAFPGIGNERLRTYQPFVPVLHEFRVGGTGISGTAFADDASGSFPAEFRDVAFLANPITSTINAVRIVRNADGSVTAQHLPDLLTSEDDWFRPVNMEFGPDGCLYIADWYNKIVSHNELPTTHPDRDKSSGRIWRIRHVSQQPGEVPDFYTMPTENLILHLKSPSLWAKRAAWHQIADRPAAVTRSLVPETVKLVRDETLDDATRIHALWALENLDSPDRTVLPVLLASSSANLRREGFRSLVNFKIDPPQMAAYARELSNEKDPTVRAQILRTFEEAGVADQAMVDYLVRACKPELPGNAMGGPYERKFERYLARRALERYPDALQKYLDQGTPQDIPVTNLLWAIESLPKNQKEAAFLKIWPRTRLTRVDEPTFVGIAGMLGNAEINAAVKPMLQNPGQAKTYVTFALQNQAQIQSPELTEVLGVPVSELLKSKDTEEVNLALDALGRYKISVPSNKITPFISNTATDKTLKLALKALESQPGTSPGEYRRIAQDKNLTFDIRALALNSLLKVDSVAGAKTLEQWVPELAESQRNELVALLSGSQRGSRVVVGLFAQKKLALSAFDLPTAERIANFHRNDGPATTLLDAARQREVAGKKAFNVRLARYMAIAEKKTGNPQAGKQLFQTCLLCHQVGKEGQSIAPALDGSANRESEAMLTAILNPDAAVESGYAVYRVMKKDGTSVEGYLVSRDDRGTTLAFMGGGKQFIEEGSIRSQGFLAGRSFMAKGLIDQYTDEQVADLLSYIRTLK</sequence>
<feature type="domain" description="Cytochrome c" evidence="5">
    <location>
        <begin position="709"/>
        <end position="842"/>
    </location>
</feature>
<dbReference type="Pfam" id="PF23500">
    <property type="entry name" value="DUF7133"/>
    <property type="match status" value="1"/>
</dbReference>
<dbReference type="Pfam" id="PF00034">
    <property type="entry name" value="Cytochrom_C"/>
    <property type="match status" value="1"/>
</dbReference>
<dbReference type="InterPro" id="IPR013427">
    <property type="entry name" value="Haem-bd_dom_put"/>
</dbReference>
<reference evidence="6 7" key="1">
    <citation type="submission" date="2019-10" db="EMBL/GenBank/DDBJ databases">
        <title>Draft Genome Sequence of Cytophagaceae sp. SJW1-29.</title>
        <authorList>
            <person name="Choi A."/>
        </authorList>
    </citation>
    <scope>NUCLEOTIDE SEQUENCE [LARGE SCALE GENOMIC DNA]</scope>
    <source>
        <strain evidence="6 7">SJW1-29</strain>
    </source>
</reference>
<gene>
    <name evidence="6" type="ORF">GBK04_28015</name>
</gene>
<dbReference type="PANTHER" id="PTHR33546:SF1">
    <property type="entry name" value="LARGE, MULTIFUNCTIONAL SECRETED PROTEIN"/>
    <property type="match status" value="1"/>
</dbReference>
<dbReference type="Gene3D" id="1.25.10.10">
    <property type="entry name" value="Leucine-rich Repeat Variant"/>
    <property type="match status" value="1"/>
</dbReference>
<organism evidence="6 7">
    <name type="scientific">Salmonirosea aquatica</name>
    <dbReference type="NCBI Taxonomy" id="2654236"/>
    <lineage>
        <taxon>Bacteria</taxon>
        <taxon>Pseudomonadati</taxon>
        <taxon>Bacteroidota</taxon>
        <taxon>Cytophagia</taxon>
        <taxon>Cytophagales</taxon>
        <taxon>Spirosomataceae</taxon>
        <taxon>Salmonirosea</taxon>
    </lineage>
</organism>
<name>A0A7C9BM61_9BACT</name>
<keyword evidence="3 4" id="KW-0408">Iron</keyword>
<evidence type="ECO:0000256" key="4">
    <source>
        <dbReference type="PROSITE-ProRule" id="PRU00433"/>
    </source>
</evidence>